<dbReference type="InterPro" id="IPR011042">
    <property type="entry name" value="6-blade_b-propeller_TolB-like"/>
</dbReference>
<accession>A0ABW3DE23</accession>
<proteinExistence type="predicted"/>
<organism evidence="2 3">
    <name type="scientific">Paenibacillus residui</name>
    <dbReference type="NCBI Taxonomy" id="629724"/>
    <lineage>
        <taxon>Bacteria</taxon>
        <taxon>Bacillati</taxon>
        <taxon>Bacillota</taxon>
        <taxon>Bacilli</taxon>
        <taxon>Bacillales</taxon>
        <taxon>Paenibacillaceae</taxon>
        <taxon>Paenibacillus</taxon>
    </lineage>
</organism>
<dbReference type="Gene3D" id="2.120.10.30">
    <property type="entry name" value="TolB, C-terminal domain"/>
    <property type="match status" value="1"/>
</dbReference>
<evidence type="ECO:0000259" key="1">
    <source>
        <dbReference type="Pfam" id="PF07995"/>
    </source>
</evidence>
<dbReference type="InterPro" id="IPR011041">
    <property type="entry name" value="Quinoprot_gluc/sorb_DH_b-prop"/>
</dbReference>
<dbReference type="PROSITE" id="PS51257">
    <property type="entry name" value="PROKAR_LIPOPROTEIN"/>
    <property type="match status" value="1"/>
</dbReference>
<name>A0ABW3DE23_9BACL</name>
<protein>
    <submittedName>
        <fullName evidence="2">PQQ-dependent sugar dehydrogenase</fullName>
    </submittedName>
</protein>
<evidence type="ECO:0000313" key="2">
    <source>
        <dbReference type="EMBL" id="MFD0870573.1"/>
    </source>
</evidence>
<sequence length="375" mass="41703">MIKSIGIFLILLLTAACSPDKAVDRPEATGPVMGQEEEGRLPHEAEIIAEQLNVPWEMVFTPEGDILFTERPGQIRLIRQGKLVEDPVFRFEEPFISKGEGGLLGLEIDPDYSNNGYLYAYHTYEENGRVMNRVLRLQQRESRIEVDKILIADIPGDTNHNGGRIKFGPDGLLYITTGERYEPQLAQDLQSLGGKILRIHPDGTIPESNPFSGSPVYSWGHRNAQGLAWHPDTGKLYSSEHGQTARDEINLIEPGKNYGWPVISGDQEQDGMVRPLLHSGDDTWAPSGMTFISQGPWKGRLLVANLRGMQILAVTWGADHTSIEHTSALFHHELGRIRNVTEGPDGSLYVMTNNRDGRGTPGPGDDKLIRLKPLF</sequence>
<dbReference type="EMBL" id="JBHTIU010000050">
    <property type="protein sequence ID" value="MFD0870573.1"/>
    <property type="molecule type" value="Genomic_DNA"/>
</dbReference>
<dbReference type="PANTHER" id="PTHR19328">
    <property type="entry name" value="HEDGEHOG-INTERACTING PROTEIN"/>
    <property type="match status" value="1"/>
</dbReference>
<dbReference type="PANTHER" id="PTHR19328:SF13">
    <property type="entry name" value="HIPL1 PROTEIN"/>
    <property type="match status" value="1"/>
</dbReference>
<dbReference type="Pfam" id="PF07995">
    <property type="entry name" value="GSDH"/>
    <property type="match status" value="1"/>
</dbReference>
<dbReference type="Proteomes" id="UP001597120">
    <property type="component" value="Unassembled WGS sequence"/>
</dbReference>
<gene>
    <name evidence="2" type="ORF">ACFQ03_15560</name>
</gene>
<evidence type="ECO:0000313" key="3">
    <source>
        <dbReference type="Proteomes" id="UP001597120"/>
    </source>
</evidence>
<comment type="caution">
    <text evidence="2">The sequence shown here is derived from an EMBL/GenBank/DDBJ whole genome shotgun (WGS) entry which is preliminary data.</text>
</comment>
<dbReference type="SUPFAM" id="SSF50952">
    <property type="entry name" value="Soluble quinoprotein glucose dehydrogenase"/>
    <property type="match status" value="1"/>
</dbReference>
<dbReference type="RefSeq" id="WP_150960031.1">
    <property type="nucleotide sequence ID" value="NZ_JBHTIU010000050.1"/>
</dbReference>
<dbReference type="InterPro" id="IPR012938">
    <property type="entry name" value="Glc/Sorbosone_DH"/>
</dbReference>
<reference evidence="3" key="1">
    <citation type="journal article" date="2019" name="Int. J. Syst. Evol. Microbiol.">
        <title>The Global Catalogue of Microorganisms (GCM) 10K type strain sequencing project: providing services to taxonomists for standard genome sequencing and annotation.</title>
        <authorList>
            <consortium name="The Broad Institute Genomics Platform"/>
            <consortium name="The Broad Institute Genome Sequencing Center for Infectious Disease"/>
            <person name="Wu L."/>
            <person name="Ma J."/>
        </authorList>
    </citation>
    <scope>NUCLEOTIDE SEQUENCE [LARGE SCALE GENOMIC DNA]</scope>
    <source>
        <strain evidence="3">CCUG 57263</strain>
    </source>
</reference>
<feature type="domain" description="Glucose/Sorbosone dehydrogenase" evidence="1">
    <location>
        <begin position="52"/>
        <end position="358"/>
    </location>
</feature>
<keyword evidence="3" id="KW-1185">Reference proteome</keyword>